<dbReference type="PATRIC" id="fig|1453497.3.peg.859"/>
<dbReference type="PANTHER" id="PTHR43540">
    <property type="entry name" value="PEROXYUREIDOACRYLATE/UREIDOACRYLATE AMIDOHYDROLASE-RELATED"/>
    <property type="match status" value="1"/>
</dbReference>
<dbReference type="AlphaFoldDB" id="A0A176JXJ2"/>
<organism evidence="3 4">
    <name type="scientific">Kosmotoga arenicorallina S304</name>
    <dbReference type="NCBI Taxonomy" id="1453497"/>
    <lineage>
        <taxon>Bacteria</taxon>
        <taxon>Thermotogati</taxon>
        <taxon>Thermotogota</taxon>
        <taxon>Thermotogae</taxon>
        <taxon>Kosmotogales</taxon>
        <taxon>Kosmotogaceae</taxon>
        <taxon>Kosmotoga</taxon>
    </lineage>
</organism>
<feature type="domain" description="Isochorismatase-like" evidence="2">
    <location>
        <begin position="29"/>
        <end position="194"/>
    </location>
</feature>
<reference evidence="3 4" key="1">
    <citation type="submission" date="2014-02" db="EMBL/GenBank/DDBJ databases">
        <title>Kosmotoga genome sequencing.</title>
        <authorList>
            <person name="Pollo S.M."/>
            <person name="Charchuk R."/>
            <person name="Nesbo C.L."/>
        </authorList>
    </citation>
    <scope>NUCLEOTIDE SEQUENCE [LARGE SCALE GENOMIC DNA]</scope>
    <source>
        <strain evidence="3 4">S304</strain>
    </source>
</reference>
<comment type="caution">
    <text evidence="3">The sequence shown here is derived from an EMBL/GenBank/DDBJ whole genome shotgun (WGS) entry which is preliminary data.</text>
</comment>
<dbReference type="Gene3D" id="3.40.50.850">
    <property type="entry name" value="Isochorismatase-like"/>
    <property type="match status" value="1"/>
</dbReference>
<keyword evidence="4" id="KW-1185">Reference proteome</keyword>
<dbReference type="PANTHER" id="PTHR43540:SF6">
    <property type="entry name" value="ISOCHORISMATASE-LIKE DOMAIN-CONTAINING PROTEIN"/>
    <property type="match status" value="1"/>
</dbReference>
<protein>
    <recommendedName>
        <fullName evidence="2">Isochorismatase-like domain-containing protein</fullName>
    </recommendedName>
</protein>
<name>A0A176JXJ2_9BACT</name>
<evidence type="ECO:0000313" key="3">
    <source>
        <dbReference type="EMBL" id="OAA28432.1"/>
    </source>
</evidence>
<sequence>MTEGIFESPEKILAFYKERHPLIGGNNPALLVIDAQRYFFDSSSKAFIKDSLIILPRIKALIEFFHENNLLVFFTRHIDIPKSPMHKWWGNLMKEDDPLTELIIEGKHVIKKNSYDAFYETELEEKLWEFKVDQLYICGVQTHLCVSSTVRSAFIRGFGPVVVMDATASKYYQLHISSLMSLAHGFAILASVEEVKRCLSMLR</sequence>
<dbReference type="InterPro" id="IPR036380">
    <property type="entry name" value="Isochorismatase-like_sf"/>
</dbReference>
<dbReference type="SUPFAM" id="SSF52499">
    <property type="entry name" value="Isochorismatase-like hydrolases"/>
    <property type="match status" value="1"/>
</dbReference>
<proteinExistence type="predicted"/>
<dbReference type="CDD" id="cd00431">
    <property type="entry name" value="cysteine_hydrolases"/>
    <property type="match status" value="1"/>
</dbReference>
<evidence type="ECO:0000313" key="4">
    <source>
        <dbReference type="Proteomes" id="UP000077339"/>
    </source>
</evidence>
<accession>A0A176JXJ2</accession>
<dbReference type="RefSeq" id="WP_161484670.1">
    <property type="nucleotide sequence ID" value="NZ_JFHK01000022.1"/>
</dbReference>
<dbReference type="InterPro" id="IPR050272">
    <property type="entry name" value="Isochorismatase-like_hydrls"/>
</dbReference>
<gene>
    <name evidence="3" type="ORF">AT15_04320</name>
</gene>
<dbReference type="EMBL" id="JFHK01000022">
    <property type="protein sequence ID" value="OAA28432.1"/>
    <property type="molecule type" value="Genomic_DNA"/>
</dbReference>
<dbReference type="STRING" id="1453497.AT15_04320"/>
<dbReference type="Proteomes" id="UP000077339">
    <property type="component" value="Unassembled WGS sequence"/>
</dbReference>
<dbReference type="GO" id="GO:0016787">
    <property type="term" value="F:hydrolase activity"/>
    <property type="evidence" value="ECO:0007669"/>
    <property type="project" value="UniProtKB-KW"/>
</dbReference>
<evidence type="ECO:0000259" key="2">
    <source>
        <dbReference type="Pfam" id="PF00857"/>
    </source>
</evidence>
<evidence type="ECO:0000256" key="1">
    <source>
        <dbReference type="ARBA" id="ARBA00022801"/>
    </source>
</evidence>
<dbReference type="Pfam" id="PF00857">
    <property type="entry name" value="Isochorismatase"/>
    <property type="match status" value="1"/>
</dbReference>
<dbReference type="InterPro" id="IPR000868">
    <property type="entry name" value="Isochorismatase-like_dom"/>
</dbReference>
<keyword evidence="1" id="KW-0378">Hydrolase</keyword>
<dbReference type="OrthoDB" id="9796485at2"/>